<dbReference type="InterPro" id="IPR027417">
    <property type="entry name" value="P-loop_NTPase"/>
</dbReference>
<dbReference type="GO" id="GO:0005524">
    <property type="term" value="F:ATP binding"/>
    <property type="evidence" value="ECO:0007669"/>
    <property type="project" value="InterPro"/>
</dbReference>
<dbReference type="InterPro" id="IPR052934">
    <property type="entry name" value="Methyl-DNA_Rec/Restrict_Enz"/>
</dbReference>
<dbReference type="GO" id="GO:0016887">
    <property type="term" value="F:ATP hydrolysis activity"/>
    <property type="evidence" value="ECO:0007669"/>
    <property type="project" value="InterPro"/>
</dbReference>
<feature type="domain" description="ATPase dynein-related AAA" evidence="2">
    <location>
        <begin position="89"/>
        <end position="292"/>
    </location>
</feature>
<evidence type="ECO:0000259" key="2">
    <source>
        <dbReference type="Pfam" id="PF07728"/>
    </source>
</evidence>
<dbReference type="Proteomes" id="UP000405805">
    <property type="component" value="Unassembled WGS sequence"/>
</dbReference>
<dbReference type="AlphaFoldDB" id="A0AA91A423"/>
<comment type="caution">
    <text evidence="3">The sequence shown here is derived from an EMBL/GenBank/DDBJ whole genome shotgun (WGS) entry which is preliminary data.</text>
</comment>
<feature type="region of interest" description="Disordered" evidence="1">
    <location>
        <begin position="438"/>
        <end position="457"/>
    </location>
</feature>
<name>A0AA91A423_9BACT</name>
<dbReference type="EMBL" id="VZBP01000059">
    <property type="protein sequence ID" value="MQO09094.1"/>
    <property type="molecule type" value="Genomic_DNA"/>
</dbReference>
<evidence type="ECO:0000313" key="4">
    <source>
        <dbReference type="Proteomes" id="UP000405805"/>
    </source>
</evidence>
<dbReference type="InterPro" id="IPR011704">
    <property type="entry name" value="ATPase_dyneun-rel_AAA"/>
</dbReference>
<dbReference type="PANTHER" id="PTHR37291:SF1">
    <property type="entry name" value="TYPE IV METHYL-DIRECTED RESTRICTION ENZYME ECOKMCRB SUBUNIT"/>
    <property type="match status" value="1"/>
</dbReference>
<sequence>MRTISKQLLGEFIDYYRKNPDKKAEDARVELKELSNIDKFEYGYSATLTAMAKMVLDPKNELIRKGISTDTFVTENTLLKTTGLQQIYYGAPGTGKSKAIKDLTFSEDVIRTTFHPDSDYASFVGTYKPITEEVVLRDCNGKKVIDEETGKVVKEDRISYKFIPQAFLEAYVEAWKKLGSSKKQFLIIEEINRGNCAQIFGDLFQLLDRNEYGFSDYPIVADKDMQKYLEKEFEGWEITNKDKINQLYGEANMVSLIMRGERLVLPSNLYIWATMNTSDQSLFPIDSAFKRRWDWKYVPIREGRDKETNAPLNWYINTGDKQYKWWSFISKVNKLIGSLTNSEDKKLGYFFCKAKDGEIDADLFVSKVIFYLWNDVFKDYGFDDKDFQDEEGKILSFDRFYQDDNGVTNINVANVKLFLENLGVDEFISDEGEEYINANEDEENEYSSNPNISNPTLKREKYSINNSGTYGKCAVPYEAIKLYSSSHPTLPASNIIKIWSSLNIKHIPHLIESEQDFERRGQNTKDAKFRDKAKKLTINNETVYISNQFNPERIKEFIQKVNAQDWGINIEEIDQ</sequence>
<gene>
    <name evidence="3" type="ORF">F7D57_05015</name>
</gene>
<accession>A0AA91A423</accession>
<feature type="compositionally biased region" description="Polar residues" evidence="1">
    <location>
        <begin position="446"/>
        <end position="456"/>
    </location>
</feature>
<evidence type="ECO:0000313" key="3">
    <source>
        <dbReference type="EMBL" id="MQO09094.1"/>
    </source>
</evidence>
<organism evidence="3 4">
    <name type="scientific">Segatella copri</name>
    <dbReference type="NCBI Taxonomy" id="165179"/>
    <lineage>
        <taxon>Bacteria</taxon>
        <taxon>Pseudomonadati</taxon>
        <taxon>Bacteroidota</taxon>
        <taxon>Bacteroidia</taxon>
        <taxon>Bacteroidales</taxon>
        <taxon>Prevotellaceae</taxon>
        <taxon>Segatella</taxon>
    </lineage>
</organism>
<reference evidence="4" key="1">
    <citation type="submission" date="2019-09" db="EMBL/GenBank/DDBJ databases">
        <title>Distinct polysaccharide growth profiles of human intestinal Prevotella copri isolates.</title>
        <authorList>
            <person name="Fehlner-Peach H."/>
            <person name="Magnabosco C."/>
            <person name="Raghavan V."/>
            <person name="Scher J.U."/>
            <person name="Tett A."/>
            <person name="Cox L.M."/>
            <person name="Gottsegen C."/>
            <person name="Watters A."/>
            <person name="Wiltshire- Gordon J.D."/>
            <person name="Segata N."/>
            <person name="Bonneau R."/>
            <person name="Littman D.R."/>
        </authorList>
    </citation>
    <scope>NUCLEOTIDE SEQUENCE [LARGE SCALE GENOMIC DNA]</scope>
    <source>
        <strain evidence="4">iA624</strain>
    </source>
</reference>
<proteinExistence type="predicted"/>
<dbReference type="Gene3D" id="3.40.50.300">
    <property type="entry name" value="P-loop containing nucleotide triphosphate hydrolases"/>
    <property type="match status" value="1"/>
</dbReference>
<evidence type="ECO:0000256" key="1">
    <source>
        <dbReference type="SAM" id="MobiDB-lite"/>
    </source>
</evidence>
<protein>
    <submittedName>
        <fullName evidence="3">AAA domain-containing protein</fullName>
    </submittedName>
</protein>
<dbReference type="Pfam" id="PF07728">
    <property type="entry name" value="AAA_5"/>
    <property type="match status" value="1"/>
</dbReference>
<dbReference type="PANTHER" id="PTHR37291">
    <property type="entry name" value="5-METHYLCYTOSINE-SPECIFIC RESTRICTION ENZYME B"/>
    <property type="match status" value="1"/>
</dbReference>